<feature type="transmembrane region" description="Helical" evidence="2">
    <location>
        <begin position="79"/>
        <end position="99"/>
    </location>
</feature>
<feature type="region of interest" description="Disordered" evidence="1">
    <location>
        <begin position="481"/>
        <end position="506"/>
    </location>
</feature>
<feature type="compositionally biased region" description="Polar residues" evidence="1">
    <location>
        <begin position="146"/>
        <end position="164"/>
    </location>
</feature>
<keyword evidence="2" id="KW-0472">Membrane</keyword>
<dbReference type="PATRIC" id="fig|1234409.3.peg.585"/>
<comment type="caution">
    <text evidence="3">The sequence shown here is derived from an EMBL/GenBank/DDBJ whole genome shotgun (WGS) entry which is preliminary data.</text>
</comment>
<evidence type="ECO:0000256" key="1">
    <source>
        <dbReference type="SAM" id="MobiDB-lite"/>
    </source>
</evidence>
<evidence type="ECO:0000256" key="2">
    <source>
        <dbReference type="SAM" id="Phobius"/>
    </source>
</evidence>
<protein>
    <submittedName>
        <fullName evidence="3">Uncharacterized protein</fullName>
    </submittedName>
</protein>
<feature type="transmembrane region" description="Helical" evidence="2">
    <location>
        <begin position="9"/>
        <end position="28"/>
    </location>
</feature>
<dbReference type="AlphaFoldDB" id="K8ZL52"/>
<gene>
    <name evidence="3" type="ORF">C683_0634</name>
</gene>
<dbReference type="EMBL" id="AMYT01000017">
    <property type="protein sequence ID" value="EKU27303.1"/>
    <property type="molecule type" value="Genomic_DNA"/>
</dbReference>
<accession>K8ZL52</accession>
<dbReference type="RefSeq" id="WP_009489940.1">
    <property type="nucleotide sequence ID" value="NZ_AMYT01000017.1"/>
</dbReference>
<reference evidence="3 4" key="1">
    <citation type="journal article" date="2013" name="Genome Announc.">
        <title>Draft Genome Sequence of Catellicoccus marimammalium, a Novel Species Commonly Found in Gull Feces.</title>
        <authorList>
            <person name="Weigand M.R."/>
            <person name="Ryu H."/>
            <person name="Bozcek L."/>
            <person name="Konstantinidis K.T."/>
            <person name="Santo Domingo J.W."/>
        </authorList>
    </citation>
    <scope>NUCLEOTIDE SEQUENCE [LARGE SCALE GENOMIC DNA]</scope>
    <source>
        <strain evidence="3 4">M35/04/3</strain>
    </source>
</reference>
<keyword evidence="4" id="KW-1185">Reference proteome</keyword>
<name>K8ZL52_9ENTE</name>
<dbReference type="Proteomes" id="UP000016057">
    <property type="component" value="Unassembled WGS sequence"/>
</dbReference>
<feature type="region of interest" description="Disordered" evidence="1">
    <location>
        <begin position="145"/>
        <end position="164"/>
    </location>
</feature>
<evidence type="ECO:0000313" key="4">
    <source>
        <dbReference type="Proteomes" id="UP000016057"/>
    </source>
</evidence>
<proteinExistence type="predicted"/>
<sequence length="506" mass="59554">MINKQKSAGIAYLLEILLFNFGAGWFYLNRIAHAVIHLVCGLIFGSISWYMAWLLIIANRLDAINDTSIYVTNLMTNTPIRFLIFVLYIFWFIWDMIVLKSAIDETNKEIMEQDQNYMMRMSQMFGHNPQSPVPTSAATPVEQKVEPTTVQPTTQRKKQATSTMNNQLDSKAWAKVVQNEKQTEEYQKFQNAYYDITNHLENGKLKRSYQLLEDEDYVTASQYFEELLIAGEDQSLVYLGRSLANLEIHSPEMMFLCGHMLKKDNNFQRGSRLEDEGHTIYELFNQLMQRAQKKYEAIVVYQSVEARKNMNYDQIIHELTPYKEELNSEIFSRLQQEREEIYNRSVKMQEEETPSIEYFTTLHSQYAWCGEYKDAPQRMKELTEQRMVFEAQQKKKTQRLWITIASSIAVLVVVSVSGYFMYRNYEGSTSLNHLSVKERMAIEEFCKKNELNSKEFIWKKEKDSSKEFIYITYEPIQLFKDSPQEEGSSEIGRDQTIYINPKDKKE</sequence>
<keyword evidence="2" id="KW-1133">Transmembrane helix</keyword>
<feature type="transmembrane region" description="Helical" evidence="2">
    <location>
        <begin position="34"/>
        <end position="58"/>
    </location>
</feature>
<evidence type="ECO:0000313" key="3">
    <source>
        <dbReference type="EMBL" id="EKU27303.1"/>
    </source>
</evidence>
<organism evidence="3 4">
    <name type="scientific">Catellicoccus marimammalium M35/04/3</name>
    <dbReference type="NCBI Taxonomy" id="1234409"/>
    <lineage>
        <taxon>Bacteria</taxon>
        <taxon>Bacillati</taxon>
        <taxon>Bacillota</taxon>
        <taxon>Bacilli</taxon>
        <taxon>Lactobacillales</taxon>
        <taxon>Enterococcaceae</taxon>
        <taxon>Catellicoccus</taxon>
    </lineage>
</organism>
<dbReference type="STRING" id="1234409.C683_0634"/>
<feature type="transmembrane region" description="Helical" evidence="2">
    <location>
        <begin position="400"/>
        <end position="422"/>
    </location>
</feature>
<keyword evidence="2" id="KW-0812">Transmembrane</keyword>